<gene>
    <name evidence="3" type="ORF">GOM49_12090</name>
</gene>
<dbReference type="AlphaFoldDB" id="A0A6I6EPS6"/>
<evidence type="ECO:0000313" key="4">
    <source>
        <dbReference type="Proteomes" id="UP000422764"/>
    </source>
</evidence>
<dbReference type="CDD" id="cd00840">
    <property type="entry name" value="MPP_Mre11_N"/>
    <property type="match status" value="1"/>
</dbReference>
<name>A0A6I6EPS6_9CLOT</name>
<evidence type="ECO:0000313" key="3">
    <source>
        <dbReference type="EMBL" id="QGU95732.1"/>
    </source>
</evidence>
<keyword evidence="4" id="KW-1185">Reference proteome</keyword>
<evidence type="ECO:0000259" key="2">
    <source>
        <dbReference type="Pfam" id="PF00149"/>
    </source>
</evidence>
<dbReference type="Pfam" id="PF00149">
    <property type="entry name" value="Metallophos"/>
    <property type="match status" value="1"/>
</dbReference>
<organism evidence="3 4">
    <name type="scientific">Clostridium bovifaecis</name>
    <dbReference type="NCBI Taxonomy" id="2184719"/>
    <lineage>
        <taxon>Bacteria</taxon>
        <taxon>Bacillati</taxon>
        <taxon>Bacillota</taxon>
        <taxon>Clostridia</taxon>
        <taxon>Eubacteriales</taxon>
        <taxon>Clostridiaceae</taxon>
        <taxon>Clostridium</taxon>
    </lineage>
</organism>
<dbReference type="InterPro" id="IPR050535">
    <property type="entry name" value="DNA_Repair-Maintenance_Comp"/>
</dbReference>
<dbReference type="Gene3D" id="3.60.21.10">
    <property type="match status" value="1"/>
</dbReference>
<keyword evidence="3" id="KW-0540">Nuclease</keyword>
<dbReference type="GO" id="GO:0004527">
    <property type="term" value="F:exonuclease activity"/>
    <property type="evidence" value="ECO:0007669"/>
    <property type="project" value="UniProtKB-KW"/>
</dbReference>
<dbReference type="PANTHER" id="PTHR30337">
    <property type="entry name" value="COMPONENT OF ATP-DEPENDENT DSDNA EXONUCLEASE"/>
    <property type="match status" value="1"/>
</dbReference>
<dbReference type="InterPro" id="IPR029052">
    <property type="entry name" value="Metallo-depent_PP-like"/>
</dbReference>
<sequence>MILMFRFIHASDIHLGSILHASVKASHKIDEILKEAVYSSFKRICDAAIKCNVKFIILSGDVYDRELSTVKGSRLLYDESKRLEENSIDIYIIRGNHDPLGDGRELFTLSSNVHTFNYEEAEAVEVKRNEEIVARIIGQSYKSKWERRKMISSYNVEDTSVYNIGVVHTALEPNSSNYVPCSIEDLKGKENIHYWALGHIHKCKIINDKKPVIAYCGTPQGRDIGEEGVGGALLIEVREDLSEEIKFIPTSPVVWKKVKLNINECIEEPTGLNDLEELIIEKGEEILNISFQAPEGLESIQSIDNVVEGYIVQWSVEGKGKLNELLREDEENAVKYLMERVNKKLLNRSPFLYSDSVLINTSKEMSDMNYLIKNNQVLKEMDGIAVLCLEDSNLRKDIISTFGSIFEKDGDTEDQDEGKIQLSDDLIEEIISAAKEIVIEKFLEKGEQA</sequence>
<keyword evidence="1" id="KW-0378">Hydrolase</keyword>
<dbReference type="EMBL" id="CP046522">
    <property type="protein sequence ID" value="QGU95732.1"/>
    <property type="molecule type" value="Genomic_DNA"/>
</dbReference>
<dbReference type="SUPFAM" id="SSF56300">
    <property type="entry name" value="Metallo-dependent phosphatases"/>
    <property type="match status" value="1"/>
</dbReference>
<accession>A0A6I6EPS6</accession>
<dbReference type="InterPro" id="IPR041796">
    <property type="entry name" value="Mre11_N"/>
</dbReference>
<protein>
    <submittedName>
        <fullName evidence="3">DNA repair exonuclease</fullName>
    </submittedName>
</protein>
<dbReference type="InterPro" id="IPR004843">
    <property type="entry name" value="Calcineurin-like_PHP"/>
</dbReference>
<dbReference type="Proteomes" id="UP000422764">
    <property type="component" value="Chromosome"/>
</dbReference>
<evidence type="ECO:0000256" key="1">
    <source>
        <dbReference type="ARBA" id="ARBA00022801"/>
    </source>
</evidence>
<feature type="domain" description="Calcineurin-like phosphoesterase" evidence="2">
    <location>
        <begin position="5"/>
        <end position="203"/>
    </location>
</feature>
<keyword evidence="3" id="KW-0269">Exonuclease</keyword>
<proteinExistence type="predicted"/>
<dbReference type="PANTHER" id="PTHR30337:SF7">
    <property type="entry name" value="PHOSPHOESTERASE"/>
    <property type="match status" value="1"/>
</dbReference>
<reference evidence="3 4" key="1">
    <citation type="submission" date="2019-12" db="EMBL/GenBank/DDBJ databases">
        <title>Genome sequenceing of Clostridium bovifaecis.</title>
        <authorList>
            <person name="Yao Y."/>
        </authorList>
    </citation>
    <scope>NUCLEOTIDE SEQUENCE [LARGE SCALE GENOMIC DNA]</scope>
    <source>
        <strain evidence="3 4">BXX</strain>
    </source>
</reference>